<dbReference type="InterPro" id="IPR025048">
    <property type="entry name" value="DUF3987"/>
</dbReference>
<sequence>MLLRRFSLFPSCKEGIKAGDMTFGELTNYMARHVYLEEMTQKARACLQADDLTGYERIKRSEVYAVTPNAYFKAGRKNGDLHTYSTGVMMFDWDHIEGDLGALVGRIVTHPSICLVSKSLSGSGVHAFARVEGITDDNFKSVYAAIGSQLESIAGYPFDRQCNNFSRLMVLAHDPDLRVRDDAEPFQAEALLSGGSSAAMTSLAASDEVARYVAVAEANLNLSEGNRHSALVSLASCMNRKGFPEEKVIPVLVGRYAQAGFGEREIVSTIRDVYRRYAVDFGVNRKNPEKKEDAKVQKVQKVQKVHSAPDAETYMQAVACERPLVESFREQLPRLLQDAIDESQSADVQWAMLLAGLSVYSAMPIDVHFMEEDECYLPISCIWVGESTSGKGRIKVAADIHRLFAKAVARDFEANEIIPARSRLKEWEARQEAIRKLKEEVEGGWEERPLVPENKFLQTSMSTSESQFVRRLLINQPYTTLRFTEEIGTVCENTKREYGVSRSNLRAGLEGGRMSLDYKDGGFICVDNARMVDLYAGTPGAFQQFIDNQEDGLSHRFLYAVLDYNPAYKRLRMGKRMDRAFWDAMEGRIRTFKVNCENQHMDILFSAPVMDLIEDLLEDLCNRYACYANPSFLSYIRRMRKKAMQLCALLTFMQACEENLPYAGYTEERPRQVDCPLSVARLVVSWIPYLVYTAACMIAPLRKNETAEVKLDDLKTEQLFESLPDDFSAEDFEQAASRLQISRSTAMRRRKIWLENGVLIRVSHGKYQKRNVSTSKSLSGVG</sequence>
<reference evidence="2 3" key="1">
    <citation type="submission" date="2022-03" db="EMBL/GenBank/DDBJ databases">
        <title>Parabacteroides sp. nov. isolated from swine feces.</title>
        <authorList>
            <person name="Bak J.E."/>
        </authorList>
    </citation>
    <scope>NUCLEOTIDE SEQUENCE [LARGE SCALE GENOMIC DNA]</scope>
    <source>
        <strain evidence="2 3">AGMB00274</strain>
    </source>
</reference>
<feature type="domain" description="BT4734-like N-terminal" evidence="1">
    <location>
        <begin position="64"/>
        <end position="177"/>
    </location>
</feature>
<organism evidence="2 3">
    <name type="scientific">Parabacteroides faecalis</name>
    <dbReference type="NCBI Taxonomy" id="2924040"/>
    <lineage>
        <taxon>Bacteria</taxon>
        <taxon>Pseudomonadati</taxon>
        <taxon>Bacteroidota</taxon>
        <taxon>Bacteroidia</taxon>
        <taxon>Bacteroidales</taxon>
        <taxon>Tannerellaceae</taxon>
        <taxon>Parabacteroides</taxon>
    </lineage>
</organism>
<dbReference type="EMBL" id="JAKZMM010000073">
    <property type="protein sequence ID" value="MCJ2382336.1"/>
    <property type="molecule type" value="Genomic_DNA"/>
</dbReference>
<comment type="caution">
    <text evidence="2">The sequence shown here is derived from an EMBL/GenBank/DDBJ whole genome shotgun (WGS) entry which is preliminary data.</text>
</comment>
<keyword evidence="3" id="KW-1185">Reference proteome</keyword>
<accession>A0ABT0C6X4</accession>
<dbReference type="InterPro" id="IPR014907">
    <property type="entry name" value="BT4734-like_N"/>
</dbReference>
<name>A0ABT0C6X4_9BACT</name>
<dbReference type="Pfam" id="PF13148">
    <property type="entry name" value="DUF3987"/>
    <property type="match status" value="1"/>
</dbReference>
<evidence type="ECO:0000259" key="1">
    <source>
        <dbReference type="Pfam" id="PF08800"/>
    </source>
</evidence>
<proteinExistence type="predicted"/>
<evidence type="ECO:0000313" key="3">
    <source>
        <dbReference type="Proteomes" id="UP001165444"/>
    </source>
</evidence>
<evidence type="ECO:0000313" key="2">
    <source>
        <dbReference type="EMBL" id="MCJ2382336.1"/>
    </source>
</evidence>
<dbReference type="Pfam" id="PF08800">
    <property type="entry name" value="BT4734-like_N"/>
    <property type="match status" value="1"/>
</dbReference>
<protein>
    <submittedName>
        <fullName evidence="2">DUF3987 domain-containing protein</fullName>
    </submittedName>
</protein>
<dbReference type="RefSeq" id="WP_243326632.1">
    <property type="nucleotide sequence ID" value="NZ_JAKZMM010000073.1"/>
</dbReference>
<gene>
    <name evidence="2" type="ORF">MUN53_17255</name>
</gene>
<dbReference type="Proteomes" id="UP001165444">
    <property type="component" value="Unassembled WGS sequence"/>
</dbReference>